<proteinExistence type="predicted"/>
<gene>
    <name evidence="1" type="ORF">SSE37_24814</name>
</gene>
<reference evidence="1 2" key="1">
    <citation type="submission" date="2006-06" db="EMBL/GenBank/DDBJ databases">
        <authorList>
            <person name="Moran M.A."/>
            <person name="Ferriera S."/>
            <person name="Johnson J."/>
            <person name="Kravitz S."/>
            <person name="Beeson K."/>
            <person name="Sutton G."/>
            <person name="Rogers Y.-H."/>
            <person name="Friedman R."/>
            <person name="Frazier M."/>
            <person name="Venter J.C."/>
        </authorList>
    </citation>
    <scope>NUCLEOTIDE SEQUENCE [LARGE SCALE GENOMIC DNA]</scope>
    <source>
        <strain evidence="1 2">E-37</strain>
    </source>
</reference>
<evidence type="ECO:0000313" key="2">
    <source>
        <dbReference type="Proteomes" id="UP000005713"/>
    </source>
</evidence>
<dbReference type="AlphaFoldDB" id="A3K158"/>
<protein>
    <submittedName>
        <fullName evidence="1">Uncharacterized protein</fullName>
    </submittedName>
</protein>
<sequence length="42" mass="4416">MHAGRVGPMLHAFQHIKCTGITPSISDIDSAAKLASISPERA</sequence>
<evidence type="ECO:0000313" key="1">
    <source>
        <dbReference type="EMBL" id="EBA09523.1"/>
    </source>
</evidence>
<accession>A3K158</accession>
<dbReference type="Proteomes" id="UP000005713">
    <property type="component" value="Unassembled WGS sequence"/>
</dbReference>
<dbReference type="EMBL" id="AAYA01000003">
    <property type="protein sequence ID" value="EBA09523.1"/>
    <property type="molecule type" value="Genomic_DNA"/>
</dbReference>
<comment type="caution">
    <text evidence="1">The sequence shown here is derived from an EMBL/GenBank/DDBJ whole genome shotgun (WGS) entry which is preliminary data.</text>
</comment>
<name>A3K158_SAGS3</name>
<keyword evidence="2" id="KW-1185">Reference proteome</keyword>
<organism evidence="1 2">
    <name type="scientific">Sagittula stellata (strain ATCC 700073 / DSM 11524 / E-37)</name>
    <dbReference type="NCBI Taxonomy" id="388399"/>
    <lineage>
        <taxon>Bacteria</taxon>
        <taxon>Pseudomonadati</taxon>
        <taxon>Pseudomonadota</taxon>
        <taxon>Alphaproteobacteria</taxon>
        <taxon>Rhodobacterales</taxon>
        <taxon>Roseobacteraceae</taxon>
        <taxon>Sagittula</taxon>
    </lineage>
</organism>